<proteinExistence type="predicted"/>
<protein>
    <submittedName>
        <fullName evidence="1">Uncharacterized protein</fullName>
    </submittedName>
</protein>
<sequence length="2420" mass="263800">MGEPAAEPIAVIGLDAKFPCDGDTPEKFYEFLVAGRSARKPIPADRYNAEAFWHPDNHRDGTVKYSPNEVLEPQLTKTQIGGNQAHFIQGNPRAFDAPFFSITPAEAASMDPQQRMLLECVYTAMENAGMTMDTAAGQQIGTYCGSFIYDYRDVLMKDIDVPMMYTGSGTIASTLAGRVNWFYDFRGPALSCDTACSSSMVAFHQAVVGLKARDCDMALACGANLILAPEMGLELNALGVLNPDSVSYSFDERAAGYGRSEGIGAVVLKRMSDALRDGDTIRAVIRNTGSNHDGHSPGLTAPSRDSQVDIMRKTYAQAGLNPAETRFFEAHGTGTLAGDPVEASAIASMFNEYRSPEEPLIIGAVKSNIGHSEGASGITSVIKSILTVERGIIPANHWFEKKNSKISDEWHFHFPTKALLWPKTQNGVRRMSINSFGVSGTNAHVVVEDALHFLQSHGYTAPHYTVKDPQLPYPAIEASEDLSTLSPQLFVLSSHDQDGISRLCDAYKKYQPSTADAFYNMSYTMAAKRTRFNWRAAIVADSIATLGNCFSEKQPVTRVASDSSLAFIFTGQGAQWARMGMDLMRYSVFRDSVEAGDSCMKSLGSSWSAKEELLKPAQESRLNEAEFAQPLCTILQVALVDLLATWGIFPRAVSGHSSGELAAAYSVGAISKESAWKIAYWRGHLSMKLGKALNQPKLTMAAVGLDYPSAINAIERVHKAGFQDSQKLSVACMNSKGNHTISGEASQIDALVELLQADKIFARKLVVEMAYHSPYMQPMSEEYASCIGKVEPGSWSSDGPTPRFFSSVYGTEIELSKMQDATYWTTNLVSPVRFSESVTAMIQATSKLSGGEDVRLVTDMLEVGPHPALKGPLRNIVDDAGVEGVKYHNVLKRGESDVQSALVSAGTLFARGVQVDVEAVNRVEDVKPTLAIDLPRYAFNHTKEYWCESRLSRNFRNRKFPRHELLGAPVNDWDGKYDAIWRNWIRLSENPWLEHHIISGAILYPAAGMIVMAIEGCRQLAQRDNPDKKIKGFRFREVSFHAALRVPDDAMGIESHVYMRPVKQAARETTASPWREFQVCTAQDDDEWREHCRGQVLIEYEEPRGVVDNGLEEQLLREQCKASIENAKESCTTQVSAKKIYEAWSSVGLAFGSTFQTIANPAINHKSGKALGAVKSTVPILKEMMPHKYVQPHLIHPTSLDGTFQVCMTPIISNPNRTQKNPIVLTFLDELWVSGTSHPEEGYLVSAENIPHGRKEYEMSYSAIDADTGEPKLIVNGLVGTEVDGEESPLNSEGGLNHRAWNITWRPDTELIGAGDATKAFGTVGSVQKYVDALAHKNPAMKLLEVSADGGDATDRLLAALGQRYLRYDFTNADSGSFAEAKKQISDEKVKFNILDVKEDPSTQGFEMQTYDTIICVSGLSLDESIDKILANVCNLLKSGGKLILATAPGTEQDWGSRLTKSGFTGIDVVLQDASQPVIVTTKPLKKKADPEPSVSGTLYIVYDPASENQTAVAEKLQAAQASHGSVVSCSLSQYAELAATTQDFSGSRYIVLPELETGLLKSVDKEVISALRNMSNGKRILWANKDGCPHTDLISGYATSIRLEKLELEFVILTFPSEASAQLVASKILEIDGVLNETQGPIETMYKVVDGIVTIPRLVEAPVTKHIKKHTSAAEVSDAEFGADSSRSLSLRIRDIGLLDSLCFDDDPLYVLPLGETDVEFETKATAVNFKDLAVMLGKINETPVGLEAAGIVTRVGAGVTRFKPGDKVFGFAFKGAFSTHVRALEGTIAHIPEKLTFADAAVIPIVYTTAYACLYDIGELDKRSKRGKKTTVLIHAAAGGVGQAAIQLAQREGAEIFATVGSLEKRDFLEKTYGLPRDHILSSRDVSFKTGIMRMTKGRGVDIVINSLSGDILRATWECVAPFGRFAEIGLSDIESRARISMGTFARGARFESTELNYMRLTDMERLEDLFERAMESVLAQGLKRETPITRYAISGIQSALRFMQSGKHIGKLVIEPHSTDVVPVVKPPKSASKFAADATYVVSGGFGGLGQEIVRWMVSQGARNLIVTSRQGAVDASAKALVADLEEQGIKIIGPACDITDQAALLSAIKSCLTEMPPIKGCIQGSTVLKDNTFDKMTLEEWRAAINVKVDGTWNLWQALTAEDVDSKLDFFIMLSSMVSVIGNVGQANYCAGNSFQDALARSLTSQGHNAIALDVPMMNDAGLVAAKPLLMEYLFNIGWSHFSTKDLIATLDYYCRPQGDDYKVNVEDATVLPRAWLPKYSAAEGASQPKWQDEPLFNHLVLHGINGNLEAAKQGSKGAAAAKLSSAKSLKDAEQVVLDALLNKLSKVLSVDLAELDAGRPMHMYGVDSLVAVEVRTWMTKEIGADISVFEITSGQRIGQLAAKAAGGSRFVQLSE</sequence>
<dbReference type="EMBL" id="CM047942">
    <property type="protein sequence ID" value="KAI9901570.1"/>
    <property type="molecule type" value="Genomic_DNA"/>
</dbReference>
<organism evidence="1 2">
    <name type="scientific">Trichothecium roseum</name>
    <dbReference type="NCBI Taxonomy" id="47278"/>
    <lineage>
        <taxon>Eukaryota</taxon>
        <taxon>Fungi</taxon>
        <taxon>Dikarya</taxon>
        <taxon>Ascomycota</taxon>
        <taxon>Pezizomycotina</taxon>
        <taxon>Sordariomycetes</taxon>
        <taxon>Hypocreomycetidae</taxon>
        <taxon>Hypocreales</taxon>
        <taxon>Hypocreales incertae sedis</taxon>
        <taxon>Trichothecium</taxon>
    </lineage>
</organism>
<dbReference type="Proteomes" id="UP001163324">
    <property type="component" value="Chromosome 3"/>
</dbReference>
<comment type="caution">
    <text evidence="1">The sequence shown here is derived from an EMBL/GenBank/DDBJ whole genome shotgun (WGS) entry which is preliminary data.</text>
</comment>
<evidence type="ECO:0000313" key="1">
    <source>
        <dbReference type="EMBL" id="KAI9901570.1"/>
    </source>
</evidence>
<gene>
    <name evidence="1" type="ORF">N3K66_003387</name>
</gene>
<keyword evidence="2" id="KW-1185">Reference proteome</keyword>
<accession>A0ACC0V521</accession>
<name>A0ACC0V521_9HYPO</name>
<evidence type="ECO:0000313" key="2">
    <source>
        <dbReference type="Proteomes" id="UP001163324"/>
    </source>
</evidence>
<reference evidence="1" key="1">
    <citation type="submission" date="2022-10" db="EMBL/GenBank/DDBJ databases">
        <title>Complete Genome of Trichothecium roseum strain YXFP-22015, a Plant Pathogen Isolated from Citrus.</title>
        <authorList>
            <person name="Wang Y."/>
            <person name="Zhu L."/>
        </authorList>
    </citation>
    <scope>NUCLEOTIDE SEQUENCE</scope>
    <source>
        <strain evidence="1">YXFP-22015</strain>
    </source>
</reference>